<accession>A0AAV4DN50</accession>
<evidence type="ECO:0000313" key="3">
    <source>
        <dbReference type="Proteomes" id="UP000735302"/>
    </source>
</evidence>
<evidence type="ECO:0000313" key="2">
    <source>
        <dbReference type="EMBL" id="GFO45335.1"/>
    </source>
</evidence>
<reference evidence="2 3" key="1">
    <citation type="journal article" date="2021" name="Elife">
        <title>Chloroplast acquisition without the gene transfer in kleptoplastic sea slugs, Plakobranchus ocellatus.</title>
        <authorList>
            <person name="Maeda T."/>
            <person name="Takahashi S."/>
            <person name="Yoshida T."/>
            <person name="Shimamura S."/>
            <person name="Takaki Y."/>
            <person name="Nagai Y."/>
            <person name="Toyoda A."/>
            <person name="Suzuki Y."/>
            <person name="Arimoto A."/>
            <person name="Ishii H."/>
            <person name="Satoh N."/>
            <person name="Nishiyama T."/>
            <person name="Hasebe M."/>
            <person name="Maruyama T."/>
            <person name="Minagawa J."/>
            <person name="Obokata J."/>
            <person name="Shigenobu S."/>
        </authorList>
    </citation>
    <scope>NUCLEOTIDE SEQUENCE [LARGE SCALE GENOMIC DNA]</scope>
</reference>
<dbReference type="EMBL" id="BLXT01008059">
    <property type="protein sequence ID" value="GFO45335.1"/>
    <property type="molecule type" value="Genomic_DNA"/>
</dbReference>
<dbReference type="AlphaFoldDB" id="A0AAV4DN50"/>
<comment type="caution">
    <text evidence="2">The sequence shown here is derived from an EMBL/GenBank/DDBJ whole genome shotgun (WGS) entry which is preliminary data.</text>
</comment>
<keyword evidence="3" id="KW-1185">Reference proteome</keyword>
<dbReference type="Proteomes" id="UP000735302">
    <property type="component" value="Unassembled WGS sequence"/>
</dbReference>
<protein>
    <submittedName>
        <fullName evidence="2">Uncharacterized protein</fullName>
    </submittedName>
</protein>
<organism evidence="2 3">
    <name type="scientific">Plakobranchus ocellatus</name>
    <dbReference type="NCBI Taxonomy" id="259542"/>
    <lineage>
        <taxon>Eukaryota</taxon>
        <taxon>Metazoa</taxon>
        <taxon>Spiralia</taxon>
        <taxon>Lophotrochozoa</taxon>
        <taxon>Mollusca</taxon>
        <taxon>Gastropoda</taxon>
        <taxon>Heterobranchia</taxon>
        <taxon>Euthyneura</taxon>
        <taxon>Panpulmonata</taxon>
        <taxon>Sacoglossa</taxon>
        <taxon>Placobranchoidea</taxon>
        <taxon>Plakobranchidae</taxon>
        <taxon>Plakobranchus</taxon>
    </lineage>
</organism>
<gene>
    <name evidence="2" type="ORF">PoB_007184000</name>
</gene>
<feature type="region of interest" description="Disordered" evidence="1">
    <location>
        <begin position="114"/>
        <end position="168"/>
    </location>
</feature>
<evidence type="ECO:0000256" key="1">
    <source>
        <dbReference type="SAM" id="MobiDB-lite"/>
    </source>
</evidence>
<feature type="compositionally biased region" description="Basic residues" evidence="1">
    <location>
        <begin position="133"/>
        <end position="142"/>
    </location>
</feature>
<proteinExistence type="predicted"/>
<name>A0AAV4DN50_9GAST</name>
<sequence>MSDRPSRSRCAVISANALATGRTGVRNLLLFVFDVARVVMSNVTVRLIPIMSTAEETMQPAARPVQSSWKNKPFFVTKLRMAVRFSKPVRQLWLKSIKRFQPVLMLVPSRPSFERSQQRSPRMAAEVPLLPRPRGKKPRRILRLPVPRKQQKPKCQPSAGSKSRKEGKHSIVLRLWPWMLRIRYPQSGGIPPPSAL</sequence>